<keyword evidence="10 16" id="KW-0812">Transmembrane</keyword>
<evidence type="ECO:0000256" key="5">
    <source>
        <dbReference type="ARBA" id="ARBA00011558"/>
    </source>
</evidence>
<comment type="subcellular location">
    <subcellularLocation>
        <location evidence="3">Membrane</location>
        <topology evidence="3">Multi-pass membrane protein</topology>
    </subcellularLocation>
</comment>
<evidence type="ECO:0000256" key="12">
    <source>
        <dbReference type="ARBA" id="ARBA00022982"/>
    </source>
</evidence>
<evidence type="ECO:0000256" key="2">
    <source>
        <dbReference type="ARBA" id="ARBA00004050"/>
    </source>
</evidence>
<keyword evidence="9" id="KW-0349">Heme</keyword>
<comment type="pathway">
    <text evidence="4">Carbohydrate metabolism; tricarboxylic acid cycle.</text>
</comment>
<evidence type="ECO:0000256" key="8">
    <source>
        <dbReference type="ARBA" id="ARBA00022532"/>
    </source>
</evidence>
<keyword evidence="18" id="KW-1185">Reference proteome</keyword>
<evidence type="ECO:0000256" key="4">
    <source>
        <dbReference type="ARBA" id="ARBA00005163"/>
    </source>
</evidence>
<keyword evidence="13 16" id="KW-1133">Transmembrane helix</keyword>
<evidence type="ECO:0000313" key="18">
    <source>
        <dbReference type="Proteomes" id="UP001218579"/>
    </source>
</evidence>
<evidence type="ECO:0000256" key="6">
    <source>
        <dbReference type="ARBA" id="ARBA00019425"/>
    </source>
</evidence>
<keyword evidence="7" id="KW-0813">Transport</keyword>
<dbReference type="Gene3D" id="1.20.1300.10">
    <property type="entry name" value="Fumarate reductase/succinate dehydrogenase, transmembrane subunit"/>
    <property type="match status" value="1"/>
</dbReference>
<reference evidence="17 18" key="1">
    <citation type="submission" date="2023-01" db="EMBL/GenBank/DDBJ databases">
        <title>Novel species of the genus Asticcacaulis isolated from rivers.</title>
        <authorList>
            <person name="Lu H."/>
        </authorList>
    </citation>
    <scope>NUCLEOTIDE SEQUENCE [LARGE SCALE GENOMIC DNA]</scope>
    <source>
        <strain evidence="17 18">LKC15W</strain>
    </source>
</reference>
<dbReference type="RefSeq" id="WP_272745217.1">
    <property type="nucleotide sequence ID" value="NZ_JAQQKV010000002.1"/>
</dbReference>
<evidence type="ECO:0000256" key="14">
    <source>
        <dbReference type="ARBA" id="ARBA00023004"/>
    </source>
</evidence>
<dbReference type="InterPro" id="IPR000701">
    <property type="entry name" value="SuccDH_FuR_B_TM-su"/>
</dbReference>
<keyword evidence="11" id="KW-0479">Metal-binding</keyword>
<keyword evidence="12" id="KW-0249">Electron transport</keyword>
<dbReference type="NCBIfam" id="TIGR02968">
    <property type="entry name" value="succ_dehyd_anc"/>
    <property type="match status" value="1"/>
</dbReference>
<evidence type="ECO:0000256" key="16">
    <source>
        <dbReference type="SAM" id="Phobius"/>
    </source>
</evidence>
<proteinExistence type="predicted"/>
<evidence type="ECO:0000256" key="11">
    <source>
        <dbReference type="ARBA" id="ARBA00022723"/>
    </source>
</evidence>
<dbReference type="SUPFAM" id="SSF81343">
    <property type="entry name" value="Fumarate reductase respiratory complex transmembrane subunits"/>
    <property type="match status" value="1"/>
</dbReference>
<organism evidence="17 18">
    <name type="scientific">Asticcacaulis machinosus</name>
    <dbReference type="NCBI Taxonomy" id="2984211"/>
    <lineage>
        <taxon>Bacteria</taxon>
        <taxon>Pseudomonadati</taxon>
        <taxon>Pseudomonadota</taxon>
        <taxon>Alphaproteobacteria</taxon>
        <taxon>Caulobacterales</taxon>
        <taxon>Caulobacteraceae</taxon>
        <taxon>Asticcacaulis</taxon>
    </lineage>
</organism>
<feature type="transmembrane region" description="Helical" evidence="16">
    <location>
        <begin position="26"/>
        <end position="47"/>
    </location>
</feature>
<evidence type="ECO:0000313" key="17">
    <source>
        <dbReference type="EMBL" id="MDC7676903.1"/>
    </source>
</evidence>
<comment type="caution">
    <text evidence="17">The sequence shown here is derived from an EMBL/GenBank/DDBJ whole genome shotgun (WGS) entry which is preliminary data.</text>
</comment>
<evidence type="ECO:0000256" key="13">
    <source>
        <dbReference type="ARBA" id="ARBA00022989"/>
    </source>
</evidence>
<evidence type="ECO:0000256" key="10">
    <source>
        <dbReference type="ARBA" id="ARBA00022692"/>
    </source>
</evidence>
<comment type="function">
    <text evidence="2">Membrane-anchoring subunit of succinate dehydrogenase (SDH).</text>
</comment>
<feature type="transmembrane region" description="Helical" evidence="16">
    <location>
        <begin position="67"/>
        <end position="89"/>
    </location>
</feature>
<dbReference type="EMBL" id="JAQQKV010000002">
    <property type="protein sequence ID" value="MDC7676903.1"/>
    <property type="molecule type" value="Genomic_DNA"/>
</dbReference>
<evidence type="ECO:0000256" key="15">
    <source>
        <dbReference type="ARBA" id="ARBA00023136"/>
    </source>
</evidence>
<gene>
    <name evidence="17" type="primary">sdhD</name>
    <name evidence="17" type="ORF">PQU98_12220</name>
</gene>
<dbReference type="Pfam" id="PF01127">
    <property type="entry name" value="Sdh_cyt"/>
    <property type="match status" value="1"/>
</dbReference>
<evidence type="ECO:0000256" key="9">
    <source>
        <dbReference type="ARBA" id="ARBA00022617"/>
    </source>
</evidence>
<evidence type="ECO:0000256" key="1">
    <source>
        <dbReference type="ARBA" id="ARBA00001971"/>
    </source>
</evidence>
<evidence type="ECO:0000256" key="7">
    <source>
        <dbReference type="ARBA" id="ARBA00022448"/>
    </source>
</evidence>
<keyword evidence="8" id="KW-0816">Tricarboxylic acid cycle</keyword>
<dbReference type="InterPro" id="IPR014312">
    <property type="entry name" value="Succ_DH_anchor"/>
</dbReference>
<comment type="subunit">
    <text evidence="5">Part of an enzyme complex containing four subunits: a flavoprotein, an iron-sulfur protein, plus two membrane-anchoring proteins, SdhC and SdhD.</text>
</comment>
<name>A0ABT5HKZ8_9CAUL</name>
<keyword evidence="15 16" id="KW-0472">Membrane</keyword>
<sequence length="127" mass="13829">MSDSYLNERSAKDWKKSHKHGAGEWLAERGTSLILLPLTLWAVWSGYQLAGQGVDAALAFAKTPLNAGLIAAIFVVSGWHMFMGLKVIVDDYIGKDGTRGFLNLLNLLFCLAVTGAALYALFLLVRS</sequence>
<dbReference type="InterPro" id="IPR034804">
    <property type="entry name" value="SQR/QFR_C/D"/>
</dbReference>
<accession>A0ABT5HKZ8</accession>
<comment type="cofactor">
    <cofactor evidence="1">
        <name>heme</name>
        <dbReference type="ChEBI" id="CHEBI:30413"/>
    </cofactor>
</comment>
<keyword evidence="14" id="KW-0408">Iron</keyword>
<feature type="transmembrane region" description="Helical" evidence="16">
    <location>
        <begin position="101"/>
        <end position="125"/>
    </location>
</feature>
<protein>
    <recommendedName>
        <fullName evidence="6">Succinate dehydrogenase hydrophobic membrane anchor subunit</fullName>
    </recommendedName>
</protein>
<dbReference type="Proteomes" id="UP001218579">
    <property type="component" value="Unassembled WGS sequence"/>
</dbReference>
<evidence type="ECO:0000256" key="3">
    <source>
        <dbReference type="ARBA" id="ARBA00004141"/>
    </source>
</evidence>